<reference evidence="3 4" key="1">
    <citation type="submission" date="2016-07" db="EMBL/GenBank/DDBJ databases">
        <title>Pervasive Adenine N6-methylation of Active Genes in Fungi.</title>
        <authorList>
            <consortium name="DOE Joint Genome Institute"/>
            <person name="Mondo S.J."/>
            <person name="Dannebaum R.O."/>
            <person name="Kuo R.C."/>
            <person name="Labutti K."/>
            <person name="Haridas S."/>
            <person name="Kuo A."/>
            <person name="Salamov A."/>
            <person name="Ahrendt S.R."/>
            <person name="Lipzen A."/>
            <person name="Sullivan W."/>
            <person name="Andreopoulos W.B."/>
            <person name="Clum A."/>
            <person name="Lindquist E."/>
            <person name="Daum C."/>
            <person name="Ramamoorthy G.K."/>
            <person name="Gryganskyi A."/>
            <person name="Culley D."/>
            <person name="Magnuson J.K."/>
            <person name="James T.Y."/>
            <person name="O'Malley M.A."/>
            <person name="Stajich J.E."/>
            <person name="Spatafora J.W."/>
            <person name="Visel A."/>
            <person name="Grigoriev I.V."/>
        </authorList>
    </citation>
    <scope>NUCLEOTIDE SEQUENCE [LARGE SCALE GENOMIC DNA]</scope>
    <source>
        <strain evidence="3 4">NRRL 2496</strain>
    </source>
</reference>
<keyword evidence="2" id="KW-0732">Signal</keyword>
<dbReference type="Pfam" id="PF06687">
    <property type="entry name" value="SUR7"/>
    <property type="match status" value="1"/>
</dbReference>
<evidence type="ECO:0000256" key="2">
    <source>
        <dbReference type="SAM" id="SignalP"/>
    </source>
</evidence>
<dbReference type="Proteomes" id="UP000242180">
    <property type="component" value="Unassembled WGS sequence"/>
</dbReference>
<feature type="transmembrane region" description="Helical" evidence="1">
    <location>
        <begin position="128"/>
        <end position="153"/>
    </location>
</feature>
<dbReference type="PANTHER" id="PTHR28019">
    <property type="entry name" value="CELL MEMBRANE PROTEIN YLR413W-RELATED"/>
    <property type="match status" value="1"/>
</dbReference>
<keyword evidence="1" id="KW-0472">Membrane</keyword>
<keyword evidence="4" id="KW-1185">Reference proteome</keyword>
<proteinExistence type="predicted"/>
<organism evidence="3 4">
    <name type="scientific">Syncephalastrum racemosum</name>
    <name type="common">Filamentous fungus</name>
    <dbReference type="NCBI Taxonomy" id="13706"/>
    <lineage>
        <taxon>Eukaryota</taxon>
        <taxon>Fungi</taxon>
        <taxon>Fungi incertae sedis</taxon>
        <taxon>Mucoromycota</taxon>
        <taxon>Mucoromycotina</taxon>
        <taxon>Mucoromycetes</taxon>
        <taxon>Mucorales</taxon>
        <taxon>Syncephalastraceae</taxon>
        <taxon>Syncephalastrum</taxon>
    </lineage>
</organism>
<feature type="transmembrane region" description="Helical" evidence="1">
    <location>
        <begin position="95"/>
        <end position="121"/>
    </location>
</feature>
<sequence length="207" mass="22755">MAFTKGEYAATFLTFVALLLEIFVLVSGTANKPVLRDLYFARLEYQGKFTNMGLWGSCYGSNGQYDQCSVPTAPFKWPDAEGVDIKVNVDLPNSIYLAILILYWIAFLASALAMQVTVFTYFKRLPSFFAAVASLMATGALFVIWIIVVVAAAKFKSAAEAVGAQGSMGNSCWMVLGAMIASFLATAFYSFICVCRRNKTTQDTFKY</sequence>
<dbReference type="OrthoDB" id="2246011at2759"/>
<dbReference type="InterPro" id="IPR009571">
    <property type="entry name" value="SUR7/Rim9-like_fungi"/>
</dbReference>
<gene>
    <name evidence="3" type="ORF">BCR43DRAFT_489740</name>
</gene>
<feature type="transmembrane region" description="Helical" evidence="1">
    <location>
        <begin position="173"/>
        <end position="192"/>
    </location>
</feature>
<dbReference type="Gene3D" id="1.20.140.150">
    <property type="match status" value="1"/>
</dbReference>
<protein>
    <submittedName>
        <fullName evidence="3">Actin cortical patch SUR7/pH-response regulator pali</fullName>
    </submittedName>
</protein>
<comment type="caution">
    <text evidence="3">The sequence shown here is derived from an EMBL/GenBank/DDBJ whole genome shotgun (WGS) entry which is preliminary data.</text>
</comment>
<dbReference type="GO" id="GO:0005886">
    <property type="term" value="C:plasma membrane"/>
    <property type="evidence" value="ECO:0007669"/>
    <property type="project" value="InterPro"/>
</dbReference>
<feature type="signal peptide" evidence="2">
    <location>
        <begin position="1"/>
        <end position="28"/>
    </location>
</feature>
<evidence type="ECO:0000313" key="3">
    <source>
        <dbReference type="EMBL" id="ORY97420.1"/>
    </source>
</evidence>
<evidence type="ECO:0000256" key="1">
    <source>
        <dbReference type="SAM" id="Phobius"/>
    </source>
</evidence>
<accession>A0A1X2HET2</accession>
<dbReference type="AlphaFoldDB" id="A0A1X2HET2"/>
<dbReference type="InParanoid" id="A0A1X2HET2"/>
<keyword evidence="1" id="KW-1133">Transmembrane helix</keyword>
<dbReference type="InterPro" id="IPR052413">
    <property type="entry name" value="SUR7_domain"/>
</dbReference>
<feature type="chain" id="PRO_5012485113" evidence="2">
    <location>
        <begin position="29"/>
        <end position="207"/>
    </location>
</feature>
<evidence type="ECO:0000313" key="4">
    <source>
        <dbReference type="Proteomes" id="UP000242180"/>
    </source>
</evidence>
<dbReference type="PANTHER" id="PTHR28019:SF2">
    <property type="entry name" value="CELL MEMBRANE PROTEIN YLR413W-RELATED"/>
    <property type="match status" value="1"/>
</dbReference>
<dbReference type="GO" id="GO:0051285">
    <property type="term" value="C:cell cortex of cell tip"/>
    <property type="evidence" value="ECO:0007669"/>
    <property type="project" value="TreeGrafter"/>
</dbReference>
<dbReference type="EMBL" id="MCGN01000004">
    <property type="protein sequence ID" value="ORY97420.1"/>
    <property type="molecule type" value="Genomic_DNA"/>
</dbReference>
<keyword evidence="1" id="KW-0812">Transmembrane</keyword>
<name>A0A1X2HET2_SYNRA</name>
<dbReference type="GO" id="GO:0031505">
    <property type="term" value="P:fungal-type cell wall organization"/>
    <property type="evidence" value="ECO:0007669"/>
    <property type="project" value="TreeGrafter"/>
</dbReference>